<evidence type="ECO:0000313" key="9">
    <source>
        <dbReference type="EMBL" id="SNV57916.1"/>
    </source>
</evidence>
<keyword evidence="4" id="KW-1003">Cell membrane</keyword>
<name>A0A239YHM6_9FIRM</name>
<dbReference type="Proteomes" id="UP000214973">
    <property type="component" value="Chromosome 1"/>
</dbReference>
<accession>A0A239YHM6</accession>
<comment type="similarity">
    <text evidence="2">Belongs to the auxin efflux carrier (TC 2.A.69) family.</text>
</comment>
<dbReference type="KEGG" id="vrm:44547418_00321"/>
<gene>
    <name evidence="9" type="ORF">SAMEA44547418_00321</name>
</gene>
<feature type="transmembrane region" description="Helical" evidence="8">
    <location>
        <begin position="269"/>
        <end position="291"/>
    </location>
</feature>
<dbReference type="EMBL" id="LT906470">
    <property type="protein sequence ID" value="SNV57916.1"/>
    <property type="molecule type" value="Genomic_DNA"/>
</dbReference>
<feature type="transmembrane region" description="Helical" evidence="8">
    <location>
        <begin position="303"/>
        <end position="326"/>
    </location>
</feature>
<reference evidence="9 10" key="1">
    <citation type="submission" date="2017-06" db="EMBL/GenBank/DDBJ databases">
        <authorList>
            <consortium name="Pathogen Informatics"/>
        </authorList>
    </citation>
    <scope>NUCLEOTIDE SEQUENCE [LARGE SCALE GENOMIC DNA]</scope>
    <source>
        <strain evidence="9 10">NCTC12018</strain>
    </source>
</reference>
<feature type="transmembrane region" description="Helical" evidence="8">
    <location>
        <begin position="243"/>
        <end position="263"/>
    </location>
</feature>
<evidence type="ECO:0000313" key="10">
    <source>
        <dbReference type="Proteomes" id="UP000214973"/>
    </source>
</evidence>
<keyword evidence="10" id="KW-1185">Reference proteome</keyword>
<organism evidence="9 10">
    <name type="scientific">Veillonella rodentium</name>
    <dbReference type="NCBI Taxonomy" id="248315"/>
    <lineage>
        <taxon>Bacteria</taxon>
        <taxon>Bacillati</taxon>
        <taxon>Bacillota</taxon>
        <taxon>Negativicutes</taxon>
        <taxon>Veillonellales</taxon>
        <taxon>Veillonellaceae</taxon>
        <taxon>Veillonella</taxon>
    </lineage>
</organism>
<dbReference type="RefSeq" id="WP_095065158.1">
    <property type="nucleotide sequence ID" value="NZ_LT906470.1"/>
</dbReference>
<feature type="transmembrane region" description="Helical" evidence="8">
    <location>
        <begin position="63"/>
        <end position="82"/>
    </location>
</feature>
<dbReference type="PANTHER" id="PTHR36838">
    <property type="entry name" value="AUXIN EFFLUX CARRIER FAMILY PROTEIN"/>
    <property type="match status" value="1"/>
</dbReference>
<feature type="transmembrane region" description="Helical" evidence="8">
    <location>
        <begin position="171"/>
        <end position="194"/>
    </location>
</feature>
<evidence type="ECO:0000256" key="3">
    <source>
        <dbReference type="ARBA" id="ARBA00022448"/>
    </source>
</evidence>
<dbReference type="Pfam" id="PF03547">
    <property type="entry name" value="Mem_trans"/>
    <property type="match status" value="1"/>
</dbReference>
<feature type="transmembrane region" description="Helical" evidence="8">
    <location>
        <begin position="134"/>
        <end position="159"/>
    </location>
</feature>
<keyword evidence="6 8" id="KW-1133">Transmembrane helix</keyword>
<feature type="transmembrane region" description="Helical" evidence="8">
    <location>
        <begin position="200"/>
        <end position="223"/>
    </location>
</feature>
<dbReference type="Gene3D" id="1.20.1530.20">
    <property type="match status" value="1"/>
</dbReference>
<keyword evidence="5 8" id="KW-0812">Transmembrane</keyword>
<proteinExistence type="inferred from homology"/>
<evidence type="ECO:0000256" key="6">
    <source>
        <dbReference type="ARBA" id="ARBA00022989"/>
    </source>
</evidence>
<evidence type="ECO:0000256" key="8">
    <source>
        <dbReference type="SAM" id="Phobius"/>
    </source>
</evidence>
<feature type="transmembrane region" description="Helical" evidence="8">
    <location>
        <begin position="103"/>
        <end position="128"/>
    </location>
</feature>
<dbReference type="GO" id="GO:0055085">
    <property type="term" value="P:transmembrane transport"/>
    <property type="evidence" value="ECO:0007669"/>
    <property type="project" value="InterPro"/>
</dbReference>
<evidence type="ECO:0000256" key="4">
    <source>
        <dbReference type="ARBA" id="ARBA00022475"/>
    </source>
</evidence>
<evidence type="ECO:0000256" key="2">
    <source>
        <dbReference type="ARBA" id="ARBA00010145"/>
    </source>
</evidence>
<keyword evidence="3" id="KW-0813">Transport</keyword>
<dbReference type="InterPro" id="IPR038770">
    <property type="entry name" value="Na+/solute_symporter_sf"/>
</dbReference>
<dbReference type="AlphaFoldDB" id="A0A239YHM6"/>
<dbReference type="InterPro" id="IPR004776">
    <property type="entry name" value="Mem_transp_PIN-like"/>
</dbReference>
<dbReference type="GO" id="GO:0005886">
    <property type="term" value="C:plasma membrane"/>
    <property type="evidence" value="ECO:0007669"/>
    <property type="project" value="UniProtKB-SubCell"/>
</dbReference>
<comment type="subcellular location">
    <subcellularLocation>
        <location evidence="1">Cell membrane</location>
        <topology evidence="1">Multi-pass membrane protein</topology>
    </subcellularLocation>
</comment>
<evidence type="ECO:0000256" key="7">
    <source>
        <dbReference type="ARBA" id="ARBA00023136"/>
    </source>
</evidence>
<feature type="transmembrane region" description="Helical" evidence="8">
    <location>
        <begin position="6"/>
        <end position="28"/>
    </location>
</feature>
<protein>
    <submittedName>
        <fullName evidence="9">Auxin efflux carrier</fullName>
    </submittedName>
</protein>
<keyword evidence="7 8" id="KW-0472">Membrane</keyword>
<dbReference type="PANTHER" id="PTHR36838:SF1">
    <property type="entry name" value="SLR1864 PROTEIN"/>
    <property type="match status" value="1"/>
</dbReference>
<evidence type="ECO:0000256" key="1">
    <source>
        <dbReference type="ARBA" id="ARBA00004651"/>
    </source>
</evidence>
<sequence length="329" mass="36371">MNLFELIGHIFINSMVPIFMLIGMGYVLDRKFKLDLYTLSKLNFYILLPAFVFKALYEAKFSWSTLEIVLCAICVLILNYIVSDIVGRLNEYDIAKTATLKNCVMFNNCGNMGVALALFVFSNIPYVINGTAPYADLGILSVVSIMVIQTITSNTFGFYQAGAGRLSSRDALRVVFHMPMVYAVPLALLCKLLPYDLHNVFAYAPLTIFAQAFVGIAMLALGVQINRTPLNFFKSDVLLASSLRLIVSPLLAAAVTVCFILFYGPMHPIAAQTLVITYSVPSAINMALIAIEMKNNPEYATQVVMGSTILSAVTMPIFITLAYYLFPLY</sequence>
<evidence type="ECO:0000256" key="5">
    <source>
        <dbReference type="ARBA" id="ARBA00022692"/>
    </source>
</evidence>